<gene>
    <name evidence="1" type="ORF">DYBT9623_02191</name>
</gene>
<reference evidence="1 2" key="1">
    <citation type="submission" date="2021-04" db="EMBL/GenBank/DDBJ databases">
        <authorList>
            <person name="Rodrigo-Torres L."/>
            <person name="Arahal R. D."/>
            <person name="Lucena T."/>
        </authorList>
    </citation>
    <scope>NUCLEOTIDE SEQUENCE [LARGE SCALE GENOMIC DNA]</scope>
    <source>
        <strain evidence="1 2">CECT 9623</strain>
    </source>
</reference>
<dbReference type="RefSeq" id="WP_215233573.1">
    <property type="nucleotide sequence ID" value="NZ_CAJRAU010000003.1"/>
</dbReference>
<sequence length="143" mass="16315">MRRLLYITLFLSVLISCKKDSFDYMPSMAEINSLGGKWYLTEVERVSIDNKNVWEKVPAAATDTLMFRSDGVILYADGLPMCCSPKSLLINGRLIDIKPQFALPANDFCAKVNCAFCPLWELTVNQDEMIISSCNNFRRKFVR</sequence>
<protein>
    <recommendedName>
        <fullName evidence="3">Lipocalin-like domain-containing protein</fullName>
    </recommendedName>
</protein>
<accession>A0ABM8UPP3</accession>
<organism evidence="1 2">
    <name type="scientific">Dyadobacter linearis</name>
    <dbReference type="NCBI Taxonomy" id="2823330"/>
    <lineage>
        <taxon>Bacteria</taxon>
        <taxon>Pseudomonadati</taxon>
        <taxon>Bacteroidota</taxon>
        <taxon>Cytophagia</taxon>
        <taxon>Cytophagales</taxon>
        <taxon>Spirosomataceae</taxon>
        <taxon>Dyadobacter</taxon>
    </lineage>
</organism>
<dbReference type="EMBL" id="CAJRAU010000003">
    <property type="protein sequence ID" value="CAG5069455.1"/>
    <property type="molecule type" value="Genomic_DNA"/>
</dbReference>
<evidence type="ECO:0000313" key="1">
    <source>
        <dbReference type="EMBL" id="CAG5069455.1"/>
    </source>
</evidence>
<name>A0ABM8UPP3_9BACT</name>
<dbReference type="PROSITE" id="PS51257">
    <property type="entry name" value="PROKAR_LIPOPROTEIN"/>
    <property type="match status" value="1"/>
</dbReference>
<evidence type="ECO:0000313" key="2">
    <source>
        <dbReference type="Proteomes" id="UP000679725"/>
    </source>
</evidence>
<evidence type="ECO:0008006" key="3">
    <source>
        <dbReference type="Google" id="ProtNLM"/>
    </source>
</evidence>
<dbReference type="Proteomes" id="UP000679725">
    <property type="component" value="Unassembled WGS sequence"/>
</dbReference>
<comment type="caution">
    <text evidence="1">The sequence shown here is derived from an EMBL/GenBank/DDBJ whole genome shotgun (WGS) entry which is preliminary data.</text>
</comment>
<keyword evidence="2" id="KW-1185">Reference proteome</keyword>
<proteinExistence type="predicted"/>